<dbReference type="Gene3D" id="2.60.120.380">
    <property type="match status" value="2"/>
</dbReference>
<accession>A0A517NQ55</accession>
<dbReference type="AlphaFoldDB" id="A0A517NQ55"/>
<sequence length="537" mass="58671">MRLKLTGSGGRHATSLLTVLATLCWFNDAQAQIKLDRFYPPVVASGTETIVVAEGKFPDWPSAYSCDRQEVKLTAEKEAGKFKVAVDANSVPGVAWVRFHDKTSASNLVPILIGQGSITNEVEPNNQNHEATKLTLPTTVTGKLHKGGEIDTFAISLKAGQQLVASLTAHQTLRSPMDGVLQLTDADGNVIRQSEDVRGLDPQIIHRVKSNQDLLLRLFAFPEVPTGTVGFAGSAAFVYTIDVTTGPFLDHVLIDDDDQPSGFGSNLSEESKLQVYPATELSPASAAASNALGWSWLPNLVPDDAHRISSGDTAKQLPAVAMGHITAKGQVDRFRFSAKKGRKYRIESWSKAAGFLLDSELKLIDPETDKQLAINDDQTRGQYDSVLEYTAKSDGELIVELRDLVDNWGPRHAYQLLLAESSPSANLSVAADHFVVEKDKPLEIDIAVNRDRGFDSKIRFSAADLPDGIQCDEVTVDAKAKSAKLKLVCKNDKPFQGAFRIEAQRLDKDDMPADTKLPVIYQLRPEVAVKKLWLTCQ</sequence>
<dbReference type="Proteomes" id="UP000319817">
    <property type="component" value="Chromosome"/>
</dbReference>
<keyword evidence="2" id="KW-1185">Reference proteome</keyword>
<gene>
    <name evidence="1" type="ORF">K239x_11980</name>
</gene>
<organism evidence="1 2">
    <name type="scientific">Stieleria marina</name>
    <dbReference type="NCBI Taxonomy" id="1930275"/>
    <lineage>
        <taxon>Bacteria</taxon>
        <taxon>Pseudomonadati</taxon>
        <taxon>Planctomycetota</taxon>
        <taxon>Planctomycetia</taxon>
        <taxon>Pirellulales</taxon>
        <taxon>Pirellulaceae</taxon>
        <taxon>Stieleria</taxon>
    </lineage>
</organism>
<name>A0A517NQ55_9BACT</name>
<proteinExistence type="predicted"/>
<reference evidence="1 2" key="1">
    <citation type="submission" date="2019-02" db="EMBL/GenBank/DDBJ databases">
        <title>Deep-cultivation of Planctomycetes and their phenomic and genomic characterization uncovers novel biology.</title>
        <authorList>
            <person name="Wiegand S."/>
            <person name="Jogler M."/>
            <person name="Boedeker C."/>
            <person name="Pinto D."/>
            <person name="Vollmers J."/>
            <person name="Rivas-Marin E."/>
            <person name="Kohn T."/>
            <person name="Peeters S.H."/>
            <person name="Heuer A."/>
            <person name="Rast P."/>
            <person name="Oberbeckmann S."/>
            <person name="Bunk B."/>
            <person name="Jeske O."/>
            <person name="Meyerdierks A."/>
            <person name="Storesund J.E."/>
            <person name="Kallscheuer N."/>
            <person name="Luecker S."/>
            <person name="Lage O.M."/>
            <person name="Pohl T."/>
            <person name="Merkel B.J."/>
            <person name="Hornburger P."/>
            <person name="Mueller R.-W."/>
            <person name="Bruemmer F."/>
            <person name="Labrenz M."/>
            <person name="Spormann A.M."/>
            <person name="Op den Camp H."/>
            <person name="Overmann J."/>
            <person name="Amann R."/>
            <person name="Jetten M.S.M."/>
            <person name="Mascher T."/>
            <person name="Medema M.H."/>
            <person name="Devos D.P."/>
            <person name="Kaster A.-K."/>
            <person name="Ovreas L."/>
            <person name="Rohde M."/>
            <person name="Galperin M.Y."/>
            <person name="Jogler C."/>
        </authorList>
    </citation>
    <scope>NUCLEOTIDE SEQUENCE [LARGE SCALE GENOMIC DNA]</scope>
    <source>
        <strain evidence="1 2">K23_9</strain>
    </source>
</reference>
<protein>
    <submittedName>
        <fullName evidence="1">Uncharacterized protein</fullName>
    </submittedName>
</protein>
<evidence type="ECO:0000313" key="2">
    <source>
        <dbReference type="Proteomes" id="UP000319817"/>
    </source>
</evidence>
<dbReference type="EMBL" id="CP036526">
    <property type="protein sequence ID" value="QDT09253.1"/>
    <property type="molecule type" value="Genomic_DNA"/>
</dbReference>
<dbReference type="SUPFAM" id="SSF89260">
    <property type="entry name" value="Collagen-binding domain"/>
    <property type="match status" value="1"/>
</dbReference>
<evidence type="ECO:0000313" key="1">
    <source>
        <dbReference type="EMBL" id="QDT09253.1"/>
    </source>
</evidence>